<evidence type="ECO:0000256" key="1">
    <source>
        <dbReference type="ARBA" id="ARBA00004196"/>
    </source>
</evidence>
<keyword evidence="10" id="KW-0732">Signal</keyword>
<dbReference type="EC" id="1.15.1.1" evidence="4"/>
<dbReference type="InterPro" id="IPR001424">
    <property type="entry name" value="SOD_Cu_Zn_dom"/>
</dbReference>
<dbReference type="SUPFAM" id="SSF49329">
    <property type="entry name" value="Cu,Zn superoxide dismutase-like"/>
    <property type="match status" value="1"/>
</dbReference>
<dbReference type="FunFam" id="2.60.40.200:FF:000007">
    <property type="entry name" value="Cell surface Cu-only superoxide dismutase 5"/>
    <property type="match status" value="1"/>
</dbReference>
<dbReference type="GO" id="GO:0005576">
    <property type="term" value="C:extracellular region"/>
    <property type="evidence" value="ECO:0007669"/>
    <property type="project" value="UniProtKB-SubCell"/>
</dbReference>
<dbReference type="GO" id="GO:0005507">
    <property type="term" value="F:copper ion binding"/>
    <property type="evidence" value="ECO:0007669"/>
    <property type="project" value="InterPro"/>
</dbReference>
<feature type="chain" id="PRO_5003519702" description="superoxide dismutase" evidence="10">
    <location>
        <begin position="20"/>
        <end position="211"/>
    </location>
</feature>
<dbReference type="Gene3D" id="2.60.40.200">
    <property type="entry name" value="Superoxide dismutase, copper/zinc binding domain"/>
    <property type="match status" value="1"/>
</dbReference>
<keyword evidence="8" id="KW-1015">Disulfide bond</keyword>
<dbReference type="KEGG" id="tdl:TDEL_0H00140"/>
<dbReference type="InParanoid" id="G8ZZ29"/>
<dbReference type="Proteomes" id="UP000005627">
    <property type="component" value="Chromosome 8"/>
</dbReference>
<keyword evidence="13" id="KW-1185">Reference proteome</keyword>
<protein>
    <recommendedName>
        <fullName evidence="4">superoxide dismutase</fullName>
        <ecNumber evidence="4">1.15.1.1</ecNumber>
    </recommendedName>
</protein>
<evidence type="ECO:0000313" key="13">
    <source>
        <dbReference type="Proteomes" id="UP000005627"/>
    </source>
</evidence>
<evidence type="ECO:0000256" key="9">
    <source>
        <dbReference type="ARBA" id="ARBA00049204"/>
    </source>
</evidence>
<comment type="subcellular location">
    <subcellularLocation>
        <location evidence="1">Cell envelope</location>
    </subcellularLocation>
    <subcellularLocation>
        <location evidence="2">Secreted</location>
    </subcellularLocation>
</comment>
<evidence type="ECO:0000259" key="11">
    <source>
        <dbReference type="Pfam" id="PF00080"/>
    </source>
</evidence>
<feature type="domain" description="Superoxide dismutase copper/zinc binding" evidence="11">
    <location>
        <begin position="43"/>
        <end position="156"/>
    </location>
</feature>
<keyword evidence="6" id="KW-0049">Antioxidant</keyword>
<dbReference type="EMBL" id="HE616749">
    <property type="protein sequence ID" value="CCE93873.1"/>
    <property type="molecule type" value="Genomic_DNA"/>
</dbReference>
<evidence type="ECO:0000313" key="12">
    <source>
        <dbReference type="EMBL" id="CCE93873.1"/>
    </source>
</evidence>
<dbReference type="GO" id="GO:0004784">
    <property type="term" value="F:superoxide dismutase activity"/>
    <property type="evidence" value="ECO:0007669"/>
    <property type="project" value="UniProtKB-EC"/>
</dbReference>
<name>G8ZZ29_TORDE</name>
<dbReference type="AlphaFoldDB" id="G8ZZ29"/>
<dbReference type="PANTHER" id="PTHR10003">
    <property type="entry name" value="SUPEROXIDE DISMUTASE CU-ZN -RELATED"/>
    <property type="match status" value="1"/>
</dbReference>
<dbReference type="RefSeq" id="XP_003683084.1">
    <property type="nucleotide sequence ID" value="XM_003683036.1"/>
</dbReference>
<evidence type="ECO:0000256" key="8">
    <source>
        <dbReference type="ARBA" id="ARBA00023157"/>
    </source>
</evidence>
<evidence type="ECO:0000256" key="6">
    <source>
        <dbReference type="ARBA" id="ARBA00022862"/>
    </source>
</evidence>
<organism evidence="12 13">
    <name type="scientific">Torulaspora delbrueckii</name>
    <name type="common">Yeast</name>
    <name type="synonym">Candida colliculosa</name>
    <dbReference type="NCBI Taxonomy" id="4950"/>
    <lineage>
        <taxon>Eukaryota</taxon>
        <taxon>Fungi</taxon>
        <taxon>Dikarya</taxon>
        <taxon>Ascomycota</taxon>
        <taxon>Saccharomycotina</taxon>
        <taxon>Saccharomycetes</taxon>
        <taxon>Saccharomycetales</taxon>
        <taxon>Saccharomycetaceae</taxon>
        <taxon>Torulaspora</taxon>
    </lineage>
</organism>
<dbReference type="STRING" id="1076872.G8ZZ29"/>
<evidence type="ECO:0000256" key="3">
    <source>
        <dbReference type="ARBA" id="ARBA00010457"/>
    </source>
</evidence>
<accession>G8ZZ29</accession>
<comment type="catalytic activity">
    <reaction evidence="9">
        <text>2 superoxide + 2 H(+) = H2O2 + O2</text>
        <dbReference type="Rhea" id="RHEA:20696"/>
        <dbReference type="ChEBI" id="CHEBI:15378"/>
        <dbReference type="ChEBI" id="CHEBI:15379"/>
        <dbReference type="ChEBI" id="CHEBI:16240"/>
        <dbReference type="ChEBI" id="CHEBI:18421"/>
        <dbReference type="EC" id="1.15.1.1"/>
    </reaction>
</comment>
<gene>
    <name evidence="12" type="primary">TDEL0H00140</name>
    <name evidence="12" type="ORF">TDEL_0H00140</name>
</gene>
<keyword evidence="7" id="KW-0843">Virulence</keyword>
<keyword evidence="5" id="KW-0964">Secreted</keyword>
<dbReference type="InterPro" id="IPR036423">
    <property type="entry name" value="SOD-like_Cu/Zn_dom_sf"/>
</dbReference>
<comment type="similarity">
    <text evidence="3">Belongs to the Cu-Zn superoxide dismutase family.</text>
</comment>
<evidence type="ECO:0000256" key="5">
    <source>
        <dbReference type="ARBA" id="ARBA00022525"/>
    </source>
</evidence>
<evidence type="ECO:0000256" key="10">
    <source>
        <dbReference type="SAM" id="SignalP"/>
    </source>
</evidence>
<dbReference type="HOGENOM" id="CLU_063073_1_1_1"/>
<proteinExistence type="inferred from homology"/>
<feature type="signal peptide" evidence="10">
    <location>
        <begin position="1"/>
        <end position="19"/>
    </location>
</feature>
<dbReference type="OrthoDB" id="159229at2759"/>
<sequence length="211" mass="21919">MVYINRAFQVLAIASFAVADDAPVKTNSPESAKYIAKFSDNIEGSVVFSTTSNSTVKVDVDFDGLPSDGGPFAYHVHVVQVPSDGNCTATLGHLNPYDGSVNATSPAAKEVGDLSGKHGVIDDQSYQTSYIDEYISLEETDPAFVGNRSIVVHFANNTRLACANITEYSVSSNSSSNSSNSTVTSGNAAVANYGNAPVLLGAVAAAVGLLI</sequence>
<dbReference type="Pfam" id="PF00080">
    <property type="entry name" value="Sod_Cu"/>
    <property type="match status" value="1"/>
</dbReference>
<evidence type="ECO:0000256" key="4">
    <source>
        <dbReference type="ARBA" id="ARBA00012682"/>
    </source>
</evidence>
<evidence type="ECO:0000256" key="7">
    <source>
        <dbReference type="ARBA" id="ARBA00023026"/>
    </source>
</evidence>
<dbReference type="eggNOG" id="ENOG502S36H">
    <property type="taxonomic scope" value="Eukaryota"/>
</dbReference>
<dbReference type="InterPro" id="IPR024134">
    <property type="entry name" value="SOD_Cu/Zn_/chaperone"/>
</dbReference>
<reference evidence="12 13" key="1">
    <citation type="journal article" date="2011" name="Proc. Natl. Acad. Sci. U.S.A.">
        <title>Evolutionary erosion of yeast sex chromosomes by mating-type switching accidents.</title>
        <authorList>
            <person name="Gordon J.L."/>
            <person name="Armisen D."/>
            <person name="Proux-Wera E."/>
            <person name="Oheigeartaigh S.S."/>
            <person name="Byrne K.P."/>
            <person name="Wolfe K.H."/>
        </authorList>
    </citation>
    <scope>NUCLEOTIDE SEQUENCE [LARGE SCALE GENOMIC DNA]</scope>
    <source>
        <strain evidence="13">ATCC 10662 / CBS 1146 / NBRC 0425 / NCYC 2629 / NRRL Y-866</strain>
    </source>
</reference>
<dbReference type="GeneID" id="11505344"/>
<evidence type="ECO:0000256" key="2">
    <source>
        <dbReference type="ARBA" id="ARBA00004613"/>
    </source>
</evidence>